<reference evidence="1" key="2">
    <citation type="journal article" date="2014" name="ISME J.">
        <title>Microbial stratification in low pH oxic and suboxic macroscopic growths along an acid mine drainage.</title>
        <authorList>
            <person name="Mendez-Garcia C."/>
            <person name="Mesa V."/>
            <person name="Sprenger R.R."/>
            <person name="Richter M."/>
            <person name="Diez M.S."/>
            <person name="Solano J."/>
            <person name="Bargiela R."/>
            <person name="Golyshina O.V."/>
            <person name="Manteca A."/>
            <person name="Ramos J.L."/>
            <person name="Gallego J.R."/>
            <person name="Llorente I."/>
            <person name="Martins Dos Santos V.A."/>
            <person name="Jensen O.N."/>
            <person name="Pelaez A.I."/>
            <person name="Sanchez J."/>
            <person name="Ferrer M."/>
        </authorList>
    </citation>
    <scope>NUCLEOTIDE SEQUENCE</scope>
</reference>
<feature type="non-terminal residue" evidence="1">
    <location>
        <position position="114"/>
    </location>
</feature>
<evidence type="ECO:0000313" key="1">
    <source>
        <dbReference type="EMBL" id="EQD44667.1"/>
    </source>
</evidence>
<accession>T0ZJQ2</accession>
<comment type="caution">
    <text evidence="1">The sequence shown here is derived from an EMBL/GenBank/DDBJ whole genome shotgun (WGS) entry which is preliminary data.</text>
</comment>
<gene>
    <name evidence="1" type="ORF">B1B_13435</name>
</gene>
<name>T0ZJQ2_9ZZZZ</name>
<reference evidence="1" key="1">
    <citation type="submission" date="2013-08" db="EMBL/GenBank/DDBJ databases">
        <authorList>
            <person name="Mendez C."/>
            <person name="Richter M."/>
            <person name="Ferrer M."/>
            <person name="Sanchez J."/>
        </authorList>
    </citation>
    <scope>NUCLEOTIDE SEQUENCE</scope>
</reference>
<sequence length="114" mass="12580">MATQPNAPVLLGRRGRLELDEVLAALIVDGRISAEDAKLLRQKARPQRAVRNVIDVHPLVLIANAEVLDRSEPVRPLSMERLTQWLADKAGLAYLKIDPTKIDVAQVTQIVSQA</sequence>
<dbReference type="EMBL" id="AUZY01008847">
    <property type="protein sequence ID" value="EQD44667.1"/>
    <property type="molecule type" value="Genomic_DNA"/>
</dbReference>
<protein>
    <recommendedName>
        <fullName evidence="2">Type II secretion system protein E</fullName>
    </recommendedName>
</protein>
<evidence type="ECO:0008006" key="2">
    <source>
        <dbReference type="Google" id="ProtNLM"/>
    </source>
</evidence>
<dbReference type="AlphaFoldDB" id="T0ZJQ2"/>
<proteinExistence type="predicted"/>
<organism evidence="1">
    <name type="scientific">mine drainage metagenome</name>
    <dbReference type="NCBI Taxonomy" id="410659"/>
    <lineage>
        <taxon>unclassified sequences</taxon>
        <taxon>metagenomes</taxon>
        <taxon>ecological metagenomes</taxon>
    </lineage>
</organism>